<gene>
    <name evidence="1" type="ORF">HPB50_021766</name>
</gene>
<comment type="caution">
    <text evidence="1">The sequence shown here is derived from an EMBL/GenBank/DDBJ whole genome shotgun (WGS) entry which is preliminary data.</text>
</comment>
<evidence type="ECO:0000313" key="1">
    <source>
        <dbReference type="EMBL" id="KAH6928936.1"/>
    </source>
</evidence>
<evidence type="ECO:0000313" key="2">
    <source>
        <dbReference type="Proteomes" id="UP000821845"/>
    </source>
</evidence>
<reference evidence="1" key="1">
    <citation type="submission" date="2020-05" db="EMBL/GenBank/DDBJ databases">
        <title>Large-scale comparative analyses of tick genomes elucidate their genetic diversity and vector capacities.</title>
        <authorList>
            <person name="Jia N."/>
            <person name="Wang J."/>
            <person name="Shi W."/>
            <person name="Du L."/>
            <person name="Sun Y."/>
            <person name="Zhan W."/>
            <person name="Jiang J."/>
            <person name="Wang Q."/>
            <person name="Zhang B."/>
            <person name="Ji P."/>
            <person name="Sakyi L.B."/>
            <person name="Cui X."/>
            <person name="Yuan T."/>
            <person name="Jiang B."/>
            <person name="Yang W."/>
            <person name="Lam T.T.-Y."/>
            <person name="Chang Q."/>
            <person name="Ding S."/>
            <person name="Wang X."/>
            <person name="Zhu J."/>
            <person name="Ruan X."/>
            <person name="Zhao L."/>
            <person name="Wei J."/>
            <person name="Que T."/>
            <person name="Du C."/>
            <person name="Cheng J."/>
            <person name="Dai P."/>
            <person name="Han X."/>
            <person name="Huang E."/>
            <person name="Gao Y."/>
            <person name="Liu J."/>
            <person name="Shao H."/>
            <person name="Ye R."/>
            <person name="Li L."/>
            <person name="Wei W."/>
            <person name="Wang X."/>
            <person name="Wang C."/>
            <person name="Yang T."/>
            <person name="Huo Q."/>
            <person name="Li W."/>
            <person name="Guo W."/>
            <person name="Chen H."/>
            <person name="Zhou L."/>
            <person name="Ni X."/>
            <person name="Tian J."/>
            <person name="Zhou Y."/>
            <person name="Sheng Y."/>
            <person name="Liu T."/>
            <person name="Pan Y."/>
            <person name="Xia L."/>
            <person name="Li J."/>
            <person name="Zhao F."/>
            <person name="Cao W."/>
        </authorList>
    </citation>
    <scope>NUCLEOTIDE SEQUENCE</scope>
    <source>
        <strain evidence="1">Hyas-2018</strain>
    </source>
</reference>
<dbReference type="Proteomes" id="UP000821845">
    <property type="component" value="Chromosome 6"/>
</dbReference>
<sequence>MRLSAVDVGVIHGIEPHRPTETTKPGSSVFAPKELVEARMLENTRSAVLSWMFYRDTPTTEKASVFFFVIILPSVWGSWPPHRRMPEARFAHMPYQRSAQPGHNPRMHTEICNLLWGPPNWRPQLPKTPQACTIPGSENTQISPSLVLLGGRRISGSTDEVSATEAAQ</sequence>
<keyword evidence="2" id="KW-1185">Reference proteome</keyword>
<protein>
    <submittedName>
        <fullName evidence="1">Uncharacterized protein</fullName>
    </submittedName>
</protein>
<organism evidence="1 2">
    <name type="scientific">Hyalomma asiaticum</name>
    <name type="common">Tick</name>
    <dbReference type="NCBI Taxonomy" id="266040"/>
    <lineage>
        <taxon>Eukaryota</taxon>
        <taxon>Metazoa</taxon>
        <taxon>Ecdysozoa</taxon>
        <taxon>Arthropoda</taxon>
        <taxon>Chelicerata</taxon>
        <taxon>Arachnida</taxon>
        <taxon>Acari</taxon>
        <taxon>Parasitiformes</taxon>
        <taxon>Ixodida</taxon>
        <taxon>Ixodoidea</taxon>
        <taxon>Ixodidae</taxon>
        <taxon>Hyalomminae</taxon>
        <taxon>Hyalomma</taxon>
    </lineage>
</organism>
<proteinExistence type="predicted"/>
<dbReference type="EMBL" id="CM023486">
    <property type="protein sequence ID" value="KAH6928936.1"/>
    <property type="molecule type" value="Genomic_DNA"/>
</dbReference>
<accession>A0ACB7S1U7</accession>
<name>A0ACB7S1U7_HYAAI</name>